<dbReference type="AlphaFoldDB" id="K9HX74"/>
<keyword evidence="4" id="KW-0808">Transferase</keyword>
<evidence type="ECO:0000259" key="9">
    <source>
        <dbReference type="PROSITE" id="PS50109"/>
    </source>
</evidence>
<keyword evidence="11" id="KW-1185">Reference proteome</keyword>
<dbReference type="SMART" id="SM00065">
    <property type="entry name" value="GAF"/>
    <property type="match status" value="1"/>
</dbReference>
<protein>
    <recommendedName>
        <fullName evidence="2">histidine kinase</fullName>
        <ecNumber evidence="2">2.7.13.3</ecNumber>
    </recommendedName>
</protein>
<accession>K9HX74</accession>
<dbReference type="Gene3D" id="3.30.565.10">
    <property type="entry name" value="Histidine kinase-like ATPase, C-terminal domain"/>
    <property type="match status" value="1"/>
</dbReference>
<feature type="region of interest" description="Disordered" evidence="7">
    <location>
        <begin position="529"/>
        <end position="562"/>
    </location>
</feature>
<dbReference type="InterPro" id="IPR003018">
    <property type="entry name" value="GAF"/>
</dbReference>
<dbReference type="SMART" id="SM00387">
    <property type="entry name" value="HATPase_c"/>
    <property type="match status" value="1"/>
</dbReference>
<evidence type="ECO:0000256" key="6">
    <source>
        <dbReference type="ARBA" id="ARBA00023012"/>
    </source>
</evidence>
<dbReference type="PRINTS" id="PR00344">
    <property type="entry name" value="BCTRLSENSOR"/>
</dbReference>
<feature type="transmembrane region" description="Helical" evidence="8">
    <location>
        <begin position="12"/>
        <end position="30"/>
    </location>
</feature>
<evidence type="ECO:0000256" key="2">
    <source>
        <dbReference type="ARBA" id="ARBA00012438"/>
    </source>
</evidence>
<reference evidence="10 11" key="1">
    <citation type="journal article" date="2013" name="Genome Announc.">
        <title>Draft Genome Sequence of an Alphaproteobacterium, Caenispirillum salinarum AK4(T), Isolated from a Solar Saltern.</title>
        <authorList>
            <person name="Khatri I."/>
            <person name="Singh A."/>
            <person name="Korpole S."/>
            <person name="Pinnaka A.K."/>
            <person name="Subramanian S."/>
        </authorList>
    </citation>
    <scope>NUCLEOTIDE SEQUENCE [LARGE SCALE GENOMIC DNA]</scope>
    <source>
        <strain evidence="10 11">AK4</strain>
    </source>
</reference>
<dbReference type="PANTHER" id="PTHR44936:SF9">
    <property type="entry name" value="SENSOR PROTEIN CREC"/>
    <property type="match status" value="1"/>
</dbReference>
<dbReference type="Pfam" id="PF02518">
    <property type="entry name" value="HATPase_c"/>
    <property type="match status" value="1"/>
</dbReference>
<feature type="transmembrane region" description="Helical" evidence="8">
    <location>
        <begin position="42"/>
        <end position="66"/>
    </location>
</feature>
<dbReference type="InterPro" id="IPR036890">
    <property type="entry name" value="HATPase_C_sf"/>
</dbReference>
<dbReference type="GO" id="GO:0000160">
    <property type="term" value="P:phosphorelay signal transduction system"/>
    <property type="evidence" value="ECO:0007669"/>
    <property type="project" value="UniProtKB-KW"/>
</dbReference>
<keyword evidence="8" id="KW-0472">Membrane</keyword>
<evidence type="ECO:0000313" key="10">
    <source>
        <dbReference type="EMBL" id="EKV32766.1"/>
    </source>
</evidence>
<dbReference type="InterPro" id="IPR014265">
    <property type="entry name" value="XrtA/PrsK"/>
</dbReference>
<dbReference type="RefSeq" id="WP_009538593.1">
    <property type="nucleotide sequence ID" value="NZ_ANHY01000002.1"/>
</dbReference>
<keyword evidence="3" id="KW-0597">Phosphoprotein</keyword>
<keyword evidence="8" id="KW-1133">Transmembrane helix</keyword>
<feature type="transmembrane region" description="Helical" evidence="8">
    <location>
        <begin position="189"/>
        <end position="209"/>
    </location>
</feature>
<comment type="caution">
    <text evidence="10">The sequence shown here is derived from an EMBL/GenBank/DDBJ whole genome shotgun (WGS) entry which is preliminary data.</text>
</comment>
<dbReference type="InterPro" id="IPR004358">
    <property type="entry name" value="Sig_transdc_His_kin-like_C"/>
</dbReference>
<feature type="domain" description="Histidine kinase" evidence="9">
    <location>
        <begin position="477"/>
        <end position="704"/>
    </location>
</feature>
<dbReference type="InterPro" id="IPR029016">
    <property type="entry name" value="GAF-like_dom_sf"/>
</dbReference>
<dbReference type="GO" id="GO:0004673">
    <property type="term" value="F:protein histidine kinase activity"/>
    <property type="evidence" value="ECO:0007669"/>
    <property type="project" value="UniProtKB-EC"/>
</dbReference>
<dbReference type="Gene3D" id="3.30.450.40">
    <property type="match status" value="1"/>
</dbReference>
<dbReference type="EMBL" id="ANHY01000002">
    <property type="protein sequence ID" value="EKV32766.1"/>
    <property type="molecule type" value="Genomic_DNA"/>
</dbReference>
<feature type="transmembrane region" description="Helical" evidence="8">
    <location>
        <begin position="255"/>
        <end position="276"/>
    </location>
</feature>
<dbReference type="STRING" id="1238182.C882_1604"/>
<dbReference type="EC" id="2.7.13.3" evidence="2"/>
<dbReference type="PROSITE" id="PS50109">
    <property type="entry name" value="HIS_KIN"/>
    <property type="match status" value="1"/>
</dbReference>
<dbReference type="SUPFAM" id="SSF55874">
    <property type="entry name" value="ATPase domain of HSP90 chaperone/DNA topoisomerase II/histidine kinase"/>
    <property type="match status" value="1"/>
</dbReference>
<keyword evidence="5 10" id="KW-0418">Kinase</keyword>
<dbReference type="SUPFAM" id="SSF55781">
    <property type="entry name" value="GAF domain-like"/>
    <property type="match status" value="1"/>
</dbReference>
<evidence type="ECO:0000256" key="1">
    <source>
        <dbReference type="ARBA" id="ARBA00000085"/>
    </source>
</evidence>
<evidence type="ECO:0000256" key="5">
    <source>
        <dbReference type="ARBA" id="ARBA00022777"/>
    </source>
</evidence>
<dbReference type="InterPro" id="IPR050980">
    <property type="entry name" value="2C_sensor_his_kinase"/>
</dbReference>
<dbReference type="InterPro" id="IPR003594">
    <property type="entry name" value="HATPase_dom"/>
</dbReference>
<proteinExistence type="predicted"/>
<evidence type="ECO:0000256" key="4">
    <source>
        <dbReference type="ARBA" id="ARBA00022679"/>
    </source>
</evidence>
<evidence type="ECO:0000256" key="8">
    <source>
        <dbReference type="SAM" id="Phobius"/>
    </source>
</evidence>
<evidence type="ECO:0000256" key="7">
    <source>
        <dbReference type="SAM" id="MobiDB-lite"/>
    </source>
</evidence>
<dbReference type="PATRIC" id="fig|1238182.3.peg.142"/>
<name>K9HX74_9PROT</name>
<feature type="compositionally biased region" description="Low complexity" evidence="7">
    <location>
        <begin position="536"/>
        <end position="561"/>
    </location>
</feature>
<dbReference type="OrthoDB" id="9785691at2"/>
<feature type="transmembrane region" description="Helical" evidence="8">
    <location>
        <begin position="230"/>
        <end position="249"/>
    </location>
</feature>
<comment type="catalytic activity">
    <reaction evidence="1">
        <text>ATP + protein L-histidine = ADP + protein N-phospho-L-histidine.</text>
        <dbReference type="EC" id="2.7.13.3"/>
    </reaction>
</comment>
<feature type="transmembrane region" description="Helical" evidence="8">
    <location>
        <begin position="125"/>
        <end position="144"/>
    </location>
</feature>
<organism evidence="10 11">
    <name type="scientific">Caenispirillum salinarum AK4</name>
    <dbReference type="NCBI Taxonomy" id="1238182"/>
    <lineage>
        <taxon>Bacteria</taxon>
        <taxon>Pseudomonadati</taxon>
        <taxon>Pseudomonadota</taxon>
        <taxon>Alphaproteobacteria</taxon>
        <taxon>Rhodospirillales</taxon>
        <taxon>Novispirillaceae</taxon>
        <taxon>Caenispirillum</taxon>
    </lineage>
</organism>
<evidence type="ECO:0000313" key="11">
    <source>
        <dbReference type="Proteomes" id="UP000009881"/>
    </source>
</evidence>
<feature type="transmembrane region" description="Helical" evidence="8">
    <location>
        <begin position="156"/>
        <end position="177"/>
    </location>
</feature>
<dbReference type="PANTHER" id="PTHR44936">
    <property type="entry name" value="SENSOR PROTEIN CREC"/>
    <property type="match status" value="1"/>
</dbReference>
<keyword evidence="8" id="KW-0812">Transmembrane</keyword>
<dbReference type="eggNOG" id="COG4191">
    <property type="taxonomic scope" value="Bacteria"/>
</dbReference>
<keyword evidence="6" id="KW-0902">Two-component regulatory system</keyword>
<dbReference type="NCBIfam" id="TIGR02916">
    <property type="entry name" value="PEP_his_kin"/>
    <property type="match status" value="1"/>
</dbReference>
<dbReference type="Pfam" id="PF13185">
    <property type="entry name" value="GAF_2"/>
    <property type="match status" value="1"/>
</dbReference>
<evidence type="ECO:0000256" key="3">
    <source>
        <dbReference type="ARBA" id="ARBA00022553"/>
    </source>
</evidence>
<dbReference type="InterPro" id="IPR005467">
    <property type="entry name" value="His_kinase_dom"/>
</dbReference>
<sequence length="723" mass="77201">MLAGDYGDILSLAYGLCAITFLAVAAIALARRHRLPPGRGIAVAVAGAVTAAWAAGAAFVALPAVAVVMLEGVRVGAWLVVLVEIARLWRGRRLMLRGAAVILGTGAAAGLLAVAGPLLPVLGTLSLVPAGLLVLAILGLALIESILRAADDEGRWVVKHLCLGLAIMLAFDVFLLAESLLFGGMDAQLYAARGAVGALCALPVMVSLFRKPVPGRRLRPSREVVLRSSIVMAAGVYLLLMAVVGFWMRDAGGEWGAVTQVVFLIGSVLLLGFVFLSGASRARLRVMIAKNFFSHRYDYRAEWLRFTQTVAGGEDEGPDALHHRIVRAVCDIAEGSKGALYLHQERDRAFLPTAFWNLPVTLPALPDDAALVGFMRRRHWVVDLDEMRRRPALYGFEPPAWLAEADAWLVVPLVLRGEVLGMVVVAAPRVRRPLTWEDFDILKTVSRHAAATLATERALNDLSDARRLEAFSKRTAFLVHDVKNVVSQLDLMLKNADRFGHEPEFQKDMLETTAGAVEKLRKLLAELKQSREEASAEPAMPAAPSAAPAPAASAAGSAAAPDLARQVADAVTRWRRRKPDLRWRMEAEGLALPAPPAERLGSVLDHLVQNAIEAAGSDGLVEVALTPAPGGDGVAVAVTDDGEGMDPAYVRDHLFRPLKTSKDGGYGLGAFQSRELVREMGGRLDVTSRPGMGTTMRIVFPLAGAAPAGAVGGDARPVAREAV</sequence>
<feature type="transmembrane region" description="Helical" evidence="8">
    <location>
        <begin position="101"/>
        <end position="119"/>
    </location>
</feature>
<feature type="transmembrane region" description="Helical" evidence="8">
    <location>
        <begin position="72"/>
        <end position="89"/>
    </location>
</feature>
<dbReference type="Proteomes" id="UP000009881">
    <property type="component" value="Unassembled WGS sequence"/>
</dbReference>
<gene>
    <name evidence="10" type="ORF">C882_1604</name>
</gene>